<keyword evidence="2" id="KW-0614">Plasmid</keyword>
<reference evidence="2 4" key="2">
    <citation type="submission" date="2018-05" db="EMBL/GenBank/DDBJ databases">
        <title>Evaluation of testing and processing parameters for the GenePOC Carba assay.</title>
        <authorList>
            <person name="Walsh T.R."/>
        </authorList>
    </citation>
    <scope>NUCLEOTIDE SEQUENCE [LARGE SCALE GENOMIC DNA]</scope>
    <source>
        <strain evidence="2 4">PECIMP</strain>
        <plasmid evidence="2">punnamed1</plasmid>
    </source>
</reference>
<evidence type="ECO:0000313" key="3">
    <source>
        <dbReference type="Proteomes" id="UP000229974"/>
    </source>
</evidence>
<protein>
    <submittedName>
        <fullName evidence="1">Uncharacterized protein</fullName>
    </submittedName>
</protein>
<dbReference type="RefSeq" id="WP_022652133.1">
    <property type="nucleotide sequence ID" value="NZ_CBDITZ010000006.1"/>
</dbReference>
<evidence type="ECO:0000313" key="1">
    <source>
        <dbReference type="EMBL" id="PJD78244.1"/>
    </source>
</evidence>
<comment type="caution">
    <text evidence="1">The sequence shown here is derived from an EMBL/GenBank/DDBJ whole genome shotgun (WGS) entry which is preliminary data.</text>
</comment>
<reference evidence="1 3" key="1">
    <citation type="journal article" date="2017" name="J. Antimicrob. Chemother.">
        <title>Characterization of the population structure, drug resistance mechanisms and plasmids of the community-associated Enterobacter cloacae complex in China.</title>
        <authorList>
            <person name="Zhou K."/>
            <person name="Yu W."/>
            <person name="Cao X."/>
            <person name="Shen P."/>
            <person name="Lu H."/>
            <person name="Luo Q."/>
            <person name="Rossen J.W.A."/>
            <person name="Xiao Y."/>
        </authorList>
    </citation>
    <scope>NUCLEOTIDE SEQUENCE [LARGE SCALE GENOMIC DNA]</scope>
    <source>
        <strain evidence="1 3">ECC904</strain>
    </source>
</reference>
<geneLocation type="plasmid" evidence="2">
    <name>punnamed1</name>
</geneLocation>
<gene>
    <name evidence="1" type="ORF">B9Q30_24735</name>
    <name evidence="2" type="ORF">DL189_23610</name>
</gene>
<dbReference type="AlphaFoldDB" id="A0A2J0PTG6"/>
<proteinExistence type="predicted"/>
<evidence type="ECO:0000313" key="4">
    <source>
        <dbReference type="Proteomes" id="UP000246375"/>
    </source>
</evidence>
<name>A0A2J0PTG6_9ENTR</name>
<evidence type="ECO:0000313" key="2">
    <source>
        <dbReference type="EMBL" id="PXB34694.1"/>
    </source>
</evidence>
<dbReference type="EMBL" id="QHMI01000036">
    <property type="protein sequence ID" value="PXB34694.1"/>
    <property type="molecule type" value="Genomic_DNA"/>
</dbReference>
<organism evidence="1 3">
    <name type="scientific">Enterobacter hormaechei</name>
    <dbReference type="NCBI Taxonomy" id="158836"/>
    <lineage>
        <taxon>Bacteria</taxon>
        <taxon>Pseudomonadati</taxon>
        <taxon>Pseudomonadota</taxon>
        <taxon>Gammaproteobacteria</taxon>
        <taxon>Enterobacterales</taxon>
        <taxon>Enterobacteriaceae</taxon>
        <taxon>Enterobacter</taxon>
        <taxon>Enterobacter cloacae complex</taxon>
    </lineage>
</organism>
<dbReference type="Proteomes" id="UP000246375">
    <property type="component" value="Unassembled WGS sequence"/>
</dbReference>
<dbReference type="EMBL" id="NEEW01000019">
    <property type="protein sequence ID" value="PJD78244.1"/>
    <property type="molecule type" value="Genomic_DNA"/>
</dbReference>
<dbReference type="Proteomes" id="UP000229974">
    <property type="component" value="Unassembled WGS sequence"/>
</dbReference>
<accession>A0A2J0PTG6</accession>
<sequence length="84" mass="9728">MKGKNIVARVVREATYKWETRHKLTPEQCSEINQLMRRLSEHLACPVCKAMSLKQLRHAEYILKCGTCGEEFLINKRKESAHAS</sequence>